<evidence type="ECO:0000313" key="2">
    <source>
        <dbReference type="EMBL" id="VVB13171.1"/>
    </source>
</evidence>
<keyword evidence="3" id="KW-1185">Reference proteome</keyword>
<reference evidence="2" key="1">
    <citation type="submission" date="2019-07" db="EMBL/GenBank/DDBJ databases">
        <authorList>
            <person name="Dittberner H."/>
        </authorList>
    </citation>
    <scope>NUCLEOTIDE SEQUENCE [LARGE SCALE GENOMIC DNA]</scope>
</reference>
<protein>
    <submittedName>
        <fullName evidence="2">Uncharacterized protein</fullName>
    </submittedName>
</protein>
<evidence type="ECO:0000313" key="3">
    <source>
        <dbReference type="Proteomes" id="UP000489600"/>
    </source>
</evidence>
<feature type="region of interest" description="Disordered" evidence="1">
    <location>
        <begin position="1"/>
        <end position="77"/>
    </location>
</feature>
<name>A0A565CI37_9BRAS</name>
<comment type="caution">
    <text evidence="2">The sequence shown here is derived from an EMBL/GenBank/DDBJ whole genome shotgun (WGS) entry which is preliminary data.</text>
</comment>
<organism evidence="2 3">
    <name type="scientific">Arabis nemorensis</name>
    <dbReference type="NCBI Taxonomy" id="586526"/>
    <lineage>
        <taxon>Eukaryota</taxon>
        <taxon>Viridiplantae</taxon>
        <taxon>Streptophyta</taxon>
        <taxon>Embryophyta</taxon>
        <taxon>Tracheophyta</taxon>
        <taxon>Spermatophyta</taxon>
        <taxon>Magnoliopsida</taxon>
        <taxon>eudicotyledons</taxon>
        <taxon>Gunneridae</taxon>
        <taxon>Pentapetalae</taxon>
        <taxon>rosids</taxon>
        <taxon>malvids</taxon>
        <taxon>Brassicales</taxon>
        <taxon>Brassicaceae</taxon>
        <taxon>Arabideae</taxon>
        <taxon>Arabis</taxon>
    </lineage>
</organism>
<feature type="region of interest" description="Disordered" evidence="1">
    <location>
        <begin position="93"/>
        <end position="125"/>
    </location>
</feature>
<dbReference type="AlphaFoldDB" id="A0A565CI37"/>
<dbReference type="EMBL" id="CABITT030000008">
    <property type="protein sequence ID" value="VVB13171.1"/>
    <property type="molecule type" value="Genomic_DNA"/>
</dbReference>
<evidence type="ECO:0000256" key="1">
    <source>
        <dbReference type="SAM" id="MobiDB-lite"/>
    </source>
</evidence>
<feature type="compositionally biased region" description="Polar residues" evidence="1">
    <location>
        <begin position="116"/>
        <end position="125"/>
    </location>
</feature>
<sequence>MNSSIVSEKKNPQVSSVDVVSKKNSKVSSEKKPEVSSVGSEKNPNQSTVESHQKRKHSTVVSHKNSNHSSFVSSDSEIKLKRRRVGSWLSKLAAPPLQHELDVSPDSPLGQPLLQPAQNLRTPQD</sequence>
<proteinExistence type="predicted"/>
<feature type="compositionally biased region" description="Low complexity" evidence="1">
    <location>
        <begin position="59"/>
        <end position="75"/>
    </location>
</feature>
<dbReference type="Proteomes" id="UP000489600">
    <property type="component" value="Unassembled WGS sequence"/>
</dbReference>
<gene>
    <name evidence="2" type="ORF">ANE_LOCUS23615</name>
</gene>
<accession>A0A565CI37</accession>